<evidence type="ECO:0000313" key="2">
    <source>
        <dbReference type="EMBL" id="GBE87901.1"/>
    </source>
</evidence>
<dbReference type="InParanoid" id="A0A401H0G1"/>
<dbReference type="OrthoDB" id="3244370at2759"/>
<proteinExistence type="predicted"/>
<evidence type="ECO:0008006" key="4">
    <source>
        <dbReference type="Google" id="ProtNLM"/>
    </source>
</evidence>
<dbReference type="STRING" id="139825.A0A401H0G1"/>
<dbReference type="Gene3D" id="3.30.1520.10">
    <property type="entry name" value="Phox-like domain"/>
    <property type="match status" value="1"/>
</dbReference>
<sequence length="824" mass="90554">MASGPEMGGPGMGALGGPPLQHNYKRAVQRSAPREFVVEVLPPTKFGSGFCYGMRICPITGDVRDDTSSGKSGNSHTEYEVWRRWEDCLYLQEILEEEYGMMARNKRHRLAAGKGVKKNGVYIQSDQAASFESLPPGPEANSVAKDVHEIIPKLTKKGTLFRPSQSTVDQRGKEFQAMIETLLSDDVPTLIKELRELRTVRDFFAYWRRDKDHERKARRPSTSAGGRDSVTSSAFSMYFSASNLSLQMPNSYADLPPSPALPSAISVASSHSSKSAKGKSPAYARSDSSASSSSLSRFPNPPAGPAAQATPMSFSVSARGSLYVDTPERVGGYTSEPDDRPRTAPPRSQTGSYRRSLNRPFSSQTSVDGVEMPIMFTPDDHSWSDGLSSDHGMGLQALPEDQELASDIRHLSIGNSPQDAPPPVRRSHNNSCPGRANRNCVIFMTTPPDRPEFPQRAASQVLHPDVESLNVQDSQPDSRSPELSHSASVLADSSRNSTASFSRFSAETSRRSSWRTSVASETSVASDITSGAPKDSDFDPQRNSILSSFSMQSSMSSIAERWIPYSSPQPSHASRASVATINSLISNSSVDAVLPRRMSPPPNGTALRSLSNHSRRSVDTRSNGNVAEDVWYEQRDDCIDAYFYDPSLRSTPASSVLPDDHQYGGREVLPLRFDKHMSTPDRFPKPFQDRPPGQFHLPWSPPASPPRMTSPTGSDTYTIKAMLRESIVLLRASYGTSYPEVRERLRDKFAKQEEVPLSNTFVIGYLPQSAIPQTPSTRGRPRSSSLSSERSLTSLRYIYSEEEWHTAVAGCAGKLTIRIFDTKS</sequence>
<feature type="compositionally biased region" description="Gly residues" evidence="1">
    <location>
        <begin position="1"/>
        <end position="16"/>
    </location>
</feature>
<keyword evidence="3" id="KW-1185">Reference proteome</keyword>
<feature type="compositionally biased region" description="Low complexity" evidence="1">
    <location>
        <begin position="263"/>
        <end position="296"/>
    </location>
</feature>
<dbReference type="InterPro" id="IPR036871">
    <property type="entry name" value="PX_dom_sf"/>
</dbReference>
<feature type="region of interest" description="Disordered" evidence="1">
    <location>
        <begin position="412"/>
        <end position="437"/>
    </location>
</feature>
<feature type="region of interest" description="Disordered" evidence="1">
    <location>
        <begin position="1"/>
        <end position="21"/>
    </location>
</feature>
<feature type="region of interest" description="Disordered" evidence="1">
    <location>
        <begin position="325"/>
        <end position="369"/>
    </location>
</feature>
<feature type="region of interest" description="Disordered" evidence="1">
    <location>
        <begin position="468"/>
        <end position="543"/>
    </location>
</feature>
<organism evidence="2 3">
    <name type="scientific">Sparassis crispa</name>
    <dbReference type="NCBI Taxonomy" id="139825"/>
    <lineage>
        <taxon>Eukaryota</taxon>
        <taxon>Fungi</taxon>
        <taxon>Dikarya</taxon>
        <taxon>Basidiomycota</taxon>
        <taxon>Agaricomycotina</taxon>
        <taxon>Agaricomycetes</taxon>
        <taxon>Polyporales</taxon>
        <taxon>Sparassidaceae</taxon>
        <taxon>Sparassis</taxon>
    </lineage>
</organism>
<evidence type="ECO:0000256" key="1">
    <source>
        <dbReference type="SAM" id="MobiDB-lite"/>
    </source>
</evidence>
<accession>A0A401H0G1</accession>
<dbReference type="GO" id="GO:0035091">
    <property type="term" value="F:phosphatidylinositol binding"/>
    <property type="evidence" value="ECO:0007669"/>
    <property type="project" value="InterPro"/>
</dbReference>
<name>A0A401H0G1_9APHY</name>
<dbReference type="RefSeq" id="XP_027618814.1">
    <property type="nucleotide sequence ID" value="XM_027763013.1"/>
</dbReference>
<feature type="region of interest" description="Disordered" evidence="1">
    <location>
        <begin position="263"/>
        <end position="310"/>
    </location>
</feature>
<feature type="compositionally biased region" description="Polar residues" evidence="1">
    <location>
        <begin position="514"/>
        <end position="529"/>
    </location>
</feature>
<dbReference type="Proteomes" id="UP000287166">
    <property type="component" value="Unassembled WGS sequence"/>
</dbReference>
<reference evidence="2 3" key="1">
    <citation type="journal article" date="2018" name="Sci. Rep.">
        <title>Genome sequence of the cauliflower mushroom Sparassis crispa (Hanabiratake) and its association with beneficial usage.</title>
        <authorList>
            <person name="Kiyama R."/>
            <person name="Furutani Y."/>
            <person name="Kawaguchi K."/>
            <person name="Nakanishi T."/>
        </authorList>
    </citation>
    <scope>NUCLEOTIDE SEQUENCE [LARGE SCALE GENOMIC DNA]</scope>
</reference>
<feature type="compositionally biased region" description="Polar residues" evidence="1">
    <location>
        <begin position="346"/>
        <end position="367"/>
    </location>
</feature>
<dbReference type="GeneID" id="38784818"/>
<evidence type="ECO:0000313" key="3">
    <source>
        <dbReference type="Proteomes" id="UP000287166"/>
    </source>
</evidence>
<comment type="caution">
    <text evidence="2">The sequence shown here is derived from an EMBL/GenBank/DDBJ whole genome shotgun (WGS) entry which is preliminary data.</text>
</comment>
<feature type="compositionally biased region" description="Polar residues" evidence="1">
    <location>
        <begin position="469"/>
        <end position="507"/>
    </location>
</feature>
<dbReference type="AlphaFoldDB" id="A0A401H0G1"/>
<gene>
    <name evidence="2" type="ORF">SCP_1201260</name>
</gene>
<feature type="region of interest" description="Disordered" evidence="1">
    <location>
        <begin position="593"/>
        <end position="621"/>
    </location>
</feature>
<protein>
    <recommendedName>
        <fullName evidence="4">PX domain-containing protein</fullName>
    </recommendedName>
</protein>
<dbReference type="EMBL" id="BFAD01000012">
    <property type="protein sequence ID" value="GBE87901.1"/>
    <property type="molecule type" value="Genomic_DNA"/>
</dbReference>